<evidence type="ECO:0000259" key="2">
    <source>
        <dbReference type="PROSITE" id="PS50011"/>
    </source>
</evidence>
<dbReference type="PROSITE" id="PS00108">
    <property type="entry name" value="PROTEIN_KINASE_ST"/>
    <property type="match status" value="1"/>
</dbReference>
<comment type="caution">
    <text evidence="3">The sequence shown here is derived from an EMBL/GenBank/DDBJ whole genome shotgun (WGS) entry which is preliminary data.</text>
</comment>
<dbReference type="Gene3D" id="1.10.510.10">
    <property type="entry name" value="Transferase(Phosphotransferase) domain 1"/>
    <property type="match status" value="1"/>
</dbReference>
<dbReference type="Pfam" id="PF00069">
    <property type="entry name" value="Pkinase"/>
    <property type="match status" value="1"/>
</dbReference>
<sequence length="622" mass="68251">MGAQCSRLDCVTAAAEYSNQELTIRPRIKTCWQDCSSGQTCSSWSINVLTQDEAPIGSEPFDSQVLPSPDNFALLHGSPGRPIANWRTRYTLGCELGCGQTATVFEAFSLARSQNDGRRPWHHQHAGLGRDRSPSVRNGGRKVALKRFNQRGTVMFKNELKALVAAGVHPHIVRLLESFEGGSQEDVMVLEYCSGGDIYELYASSNGCCMLEAFVSQIMRQVVLALQHLVACGIEHRDVKPENLLLYGVSDATQNEQVPLIKLADFGWAAIVENGGPPPSIPPEGVGSLWYAPPELNPPVRGAEIVIDELQGGKSDMWSVGIITYLLLTGHSPFHLALGVADTSKREEEVMRLAAHGQLNMTTKAWNTELSQFAKDFILALIKPDPAKRLGPSDALQHAFIAASSAQFPECGGFRFCSLGIEDPLLRWNALDSFQRLCWLAIARAFTEPELVELSSVKDFVRHDGGTCTGYVERLAAQLVCVASSSIVLTSQASWSDVLYLAFLYLDVDCDGFLGADDLSVHLPGAYRIREISQACISKWRTRPQVLSMGASNFLTYTDFRQAVIAATAPSVCVSQEHSPDMPKASKESDEQLEERMDAIEEACRKFASEGFEEEIPGEMKI</sequence>
<feature type="region of interest" description="Disordered" evidence="1">
    <location>
        <begin position="116"/>
        <end position="139"/>
    </location>
</feature>
<feature type="region of interest" description="Disordered" evidence="1">
    <location>
        <begin position="575"/>
        <end position="595"/>
    </location>
</feature>
<dbReference type="Proteomes" id="UP001642484">
    <property type="component" value="Unassembled WGS sequence"/>
</dbReference>
<reference evidence="3 4" key="1">
    <citation type="submission" date="2024-02" db="EMBL/GenBank/DDBJ databases">
        <authorList>
            <person name="Chen Y."/>
            <person name="Shah S."/>
            <person name="Dougan E. K."/>
            <person name="Thang M."/>
            <person name="Chan C."/>
        </authorList>
    </citation>
    <scope>NUCLEOTIDE SEQUENCE [LARGE SCALE GENOMIC DNA]</scope>
</reference>
<evidence type="ECO:0000256" key="1">
    <source>
        <dbReference type="SAM" id="MobiDB-lite"/>
    </source>
</evidence>
<keyword evidence="4" id="KW-1185">Reference proteome</keyword>
<dbReference type="PANTHER" id="PTHR44167">
    <property type="entry name" value="OVARIAN-SPECIFIC SERINE/THREONINE-PROTEIN KINASE LOK-RELATED"/>
    <property type="match status" value="1"/>
</dbReference>
<evidence type="ECO:0000313" key="4">
    <source>
        <dbReference type="Proteomes" id="UP001642484"/>
    </source>
</evidence>
<organism evidence="3 4">
    <name type="scientific">Durusdinium trenchii</name>
    <dbReference type="NCBI Taxonomy" id="1381693"/>
    <lineage>
        <taxon>Eukaryota</taxon>
        <taxon>Sar</taxon>
        <taxon>Alveolata</taxon>
        <taxon>Dinophyceae</taxon>
        <taxon>Suessiales</taxon>
        <taxon>Symbiodiniaceae</taxon>
        <taxon>Durusdinium</taxon>
    </lineage>
</organism>
<feature type="domain" description="Protein kinase" evidence="2">
    <location>
        <begin position="90"/>
        <end position="401"/>
    </location>
</feature>
<dbReference type="SUPFAM" id="SSF56112">
    <property type="entry name" value="Protein kinase-like (PK-like)"/>
    <property type="match status" value="1"/>
</dbReference>
<dbReference type="PROSITE" id="PS50011">
    <property type="entry name" value="PROTEIN_KINASE_DOM"/>
    <property type="match status" value="1"/>
</dbReference>
<dbReference type="InterPro" id="IPR018247">
    <property type="entry name" value="EF_Hand_1_Ca_BS"/>
</dbReference>
<name>A0ABP0L8A0_9DINO</name>
<dbReference type="SMART" id="SM00220">
    <property type="entry name" value="S_TKc"/>
    <property type="match status" value="1"/>
</dbReference>
<dbReference type="InterPro" id="IPR000719">
    <property type="entry name" value="Prot_kinase_dom"/>
</dbReference>
<dbReference type="EMBL" id="CAXAMN010011448">
    <property type="protein sequence ID" value="CAK9035371.1"/>
    <property type="molecule type" value="Genomic_DNA"/>
</dbReference>
<protein>
    <recommendedName>
        <fullName evidence="2">Protein kinase domain-containing protein</fullName>
    </recommendedName>
</protein>
<proteinExistence type="predicted"/>
<evidence type="ECO:0000313" key="3">
    <source>
        <dbReference type="EMBL" id="CAK9035371.1"/>
    </source>
</evidence>
<dbReference type="InterPro" id="IPR011009">
    <property type="entry name" value="Kinase-like_dom_sf"/>
</dbReference>
<dbReference type="PANTHER" id="PTHR44167:SF24">
    <property type="entry name" value="SERINE_THREONINE-PROTEIN KINASE CHK2"/>
    <property type="match status" value="1"/>
</dbReference>
<gene>
    <name evidence="3" type="ORF">CCMP2556_LOCUS19889</name>
</gene>
<feature type="compositionally biased region" description="Basic and acidic residues" evidence="1">
    <location>
        <begin position="578"/>
        <end position="595"/>
    </location>
</feature>
<dbReference type="InterPro" id="IPR008271">
    <property type="entry name" value="Ser/Thr_kinase_AS"/>
</dbReference>
<dbReference type="PROSITE" id="PS00018">
    <property type="entry name" value="EF_HAND_1"/>
    <property type="match status" value="1"/>
</dbReference>
<accession>A0ABP0L8A0</accession>